<evidence type="ECO:0000313" key="3">
    <source>
        <dbReference type="Proteomes" id="UP000023152"/>
    </source>
</evidence>
<keyword evidence="3" id="KW-1185">Reference proteome</keyword>
<name>X6N9R3_RETFI</name>
<gene>
    <name evidence="2" type="ORF">RFI_14720</name>
</gene>
<feature type="compositionally biased region" description="Acidic residues" evidence="1">
    <location>
        <begin position="142"/>
        <end position="152"/>
    </location>
</feature>
<sequence>MPEMYANLSLQEAQIGLSLTGDGDAKKLGHGSEDEQGSDDSDIEDDYSKVSQQNGNESPSAPEKQKEKEKEKEELIVNKLLGSTTTANATATATAPNTNTSDPLSPVDHGNESDHDNDLVSNKVGSDDESEHDGGDHLLSNEDNEEDDEDGTDSERMQLLESFLELNEPQINWKMIEYLSKDSFVCIRVHVCVCYVR</sequence>
<organism evidence="2 3">
    <name type="scientific">Reticulomyxa filosa</name>
    <dbReference type="NCBI Taxonomy" id="46433"/>
    <lineage>
        <taxon>Eukaryota</taxon>
        <taxon>Sar</taxon>
        <taxon>Rhizaria</taxon>
        <taxon>Retaria</taxon>
        <taxon>Foraminifera</taxon>
        <taxon>Monothalamids</taxon>
        <taxon>Reticulomyxidae</taxon>
        <taxon>Reticulomyxa</taxon>
    </lineage>
</organism>
<reference evidence="2 3" key="1">
    <citation type="journal article" date="2013" name="Curr. Biol.">
        <title>The Genome of the Foraminiferan Reticulomyxa filosa.</title>
        <authorList>
            <person name="Glockner G."/>
            <person name="Hulsmann N."/>
            <person name="Schleicher M."/>
            <person name="Noegel A.A."/>
            <person name="Eichinger L."/>
            <person name="Gallinger C."/>
            <person name="Pawlowski J."/>
            <person name="Sierra R."/>
            <person name="Euteneuer U."/>
            <person name="Pillet L."/>
            <person name="Moustafa A."/>
            <person name="Platzer M."/>
            <person name="Groth M."/>
            <person name="Szafranski K."/>
            <person name="Schliwa M."/>
        </authorList>
    </citation>
    <scope>NUCLEOTIDE SEQUENCE [LARGE SCALE GENOMIC DNA]</scope>
</reference>
<protein>
    <submittedName>
        <fullName evidence="2">Uncharacterized protein</fullName>
    </submittedName>
</protein>
<evidence type="ECO:0000313" key="2">
    <source>
        <dbReference type="EMBL" id="ETO22479.1"/>
    </source>
</evidence>
<feature type="region of interest" description="Disordered" evidence="1">
    <location>
        <begin position="20"/>
        <end position="156"/>
    </location>
</feature>
<feature type="compositionally biased region" description="Polar residues" evidence="1">
    <location>
        <begin position="49"/>
        <end position="59"/>
    </location>
</feature>
<dbReference type="Proteomes" id="UP000023152">
    <property type="component" value="Unassembled WGS sequence"/>
</dbReference>
<dbReference type="EMBL" id="ASPP01010704">
    <property type="protein sequence ID" value="ETO22479.1"/>
    <property type="molecule type" value="Genomic_DNA"/>
</dbReference>
<feature type="compositionally biased region" description="Acidic residues" evidence="1">
    <location>
        <begin position="34"/>
        <end position="45"/>
    </location>
</feature>
<evidence type="ECO:0000256" key="1">
    <source>
        <dbReference type="SAM" id="MobiDB-lite"/>
    </source>
</evidence>
<comment type="caution">
    <text evidence="2">The sequence shown here is derived from an EMBL/GenBank/DDBJ whole genome shotgun (WGS) entry which is preliminary data.</text>
</comment>
<feature type="compositionally biased region" description="Low complexity" evidence="1">
    <location>
        <begin position="84"/>
        <end position="100"/>
    </location>
</feature>
<proteinExistence type="predicted"/>
<feature type="compositionally biased region" description="Basic and acidic residues" evidence="1">
    <location>
        <begin position="109"/>
        <end position="118"/>
    </location>
</feature>
<dbReference type="AlphaFoldDB" id="X6N9R3"/>
<accession>X6N9R3</accession>
<feature type="compositionally biased region" description="Basic and acidic residues" evidence="1">
    <location>
        <begin position="23"/>
        <end position="33"/>
    </location>
</feature>
<feature type="compositionally biased region" description="Basic and acidic residues" evidence="1">
    <location>
        <begin position="63"/>
        <end position="76"/>
    </location>
</feature>